<protein>
    <recommendedName>
        <fullName evidence="3">Sugar phosphate isomerase/epimerase</fullName>
    </recommendedName>
</protein>
<dbReference type="AlphaFoldDB" id="A0A8D5ZNG7"/>
<gene>
    <name evidence="1" type="ORF">JIR001_24930</name>
</gene>
<dbReference type="EMBL" id="AP024601">
    <property type="protein sequence ID" value="BCU82710.1"/>
    <property type="molecule type" value="Genomic_DNA"/>
</dbReference>
<proteinExistence type="predicted"/>
<evidence type="ECO:0008006" key="3">
    <source>
        <dbReference type="Google" id="ProtNLM"/>
    </source>
</evidence>
<dbReference type="PANTHER" id="PTHR12110:SF41">
    <property type="entry name" value="INOSOSE DEHYDRATASE"/>
    <property type="match status" value="1"/>
</dbReference>
<organism evidence="1 2">
    <name type="scientific">Polycladomyces abyssicola</name>
    <dbReference type="NCBI Taxonomy" id="1125966"/>
    <lineage>
        <taxon>Bacteria</taxon>
        <taxon>Bacillati</taxon>
        <taxon>Bacillota</taxon>
        <taxon>Bacilli</taxon>
        <taxon>Bacillales</taxon>
        <taxon>Thermoactinomycetaceae</taxon>
        <taxon>Polycladomyces</taxon>
    </lineage>
</organism>
<dbReference type="PANTHER" id="PTHR12110">
    <property type="entry name" value="HYDROXYPYRUVATE ISOMERASE"/>
    <property type="match status" value="1"/>
</dbReference>
<evidence type="ECO:0000313" key="2">
    <source>
        <dbReference type="Proteomes" id="UP000677436"/>
    </source>
</evidence>
<dbReference type="InterPro" id="IPR036237">
    <property type="entry name" value="Xyl_isomerase-like_sf"/>
</dbReference>
<accession>A0A8D5ZNG7</accession>
<dbReference type="SUPFAM" id="SSF51658">
    <property type="entry name" value="Xylose isomerase-like"/>
    <property type="match status" value="1"/>
</dbReference>
<dbReference type="InterPro" id="IPR050312">
    <property type="entry name" value="IolE/XylAMocC-like"/>
</dbReference>
<keyword evidence="2" id="KW-1185">Reference proteome</keyword>
<dbReference type="KEGG" id="pabs:JIR001_24930"/>
<dbReference type="RefSeq" id="WP_212773022.1">
    <property type="nucleotide sequence ID" value="NZ_AP024601.1"/>
</dbReference>
<dbReference type="Gene3D" id="3.20.20.150">
    <property type="entry name" value="Divalent-metal-dependent TIM barrel enzymes"/>
    <property type="match status" value="1"/>
</dbReference>
<reference evidence="1" key="2">
    <citation type="journal article" date="2021" name="Microbiol. Resour. Announc.">
        <title>Complete Genome Sequence of Polycladomyces abyssicola JIR-001T, Isolated from Hemipelagic Sediment in Deep Seawater.</title>
        <authorList>
            <person name="Tsubouchi T."/>
            <person name="Kaneko Y."/>
        </authorList>
    </citation>
    <scope>NUCLEOTIDE SEQUENCE</scope>
    <source>
        <strain evidence="1">JIR-001</strain>
    </source>
</reference>
<name>A0A8D5ZNG7_9BACL</name>
<sequence>MPQIGLQLYTLRREMGQDMATVLHTIARMGYRGVEFAGFYGKCAEEIRQLLQETGLHPIASHVGLQELKTSLPDVISFHQTIECDTLICPWVEPGRFTQMDEVQALVRDLIDIARVCRVHGLRFGYHHHDFELEQRVQGRPVGGRGEG</sequence>
<evidence type="ECO:0000313" key="1">
    <source>
        <dbReference type="EMBL" id="BCU82710.1"/>
    </source>
</evidence>
<dbReference type="Proteomes" id="UP000677436">
    <property type="component" value="Chromosome"/>
</dbReference>
<reference evidence="1" key="1">
    <citation type="journal article" date="2013" name="Int. J. Syst. Evol. Microbiol.">
        <title>Polycladomyces abyssicola gen. nov., sp. nov., a thermophilic filamentous bacterium isolated from hemipelagic sediment.</title>
        <authorList>
            <person name="Tsubouchi T."/>
            <person name="Shimane Y."/>
            <person name="Mori K."/>
            <person name="Usui K."/>
            <person name="Hiraki T."/>
            <person name="Tame A."/>
            <person name="Uematsu K."/>
            <person name="Maruyama T."/>
            <person name="Hatada Y."/>
        </authorList>
    </citation>
    <scope>NUCLEOTIDE SEQUENCE</scope>
    <source>
        <strain evidence="1">JIR-001</strain>
    </source>
</reference>